<comment type="similarity">
    <text evidence="1">Belongs to the 'phage' integrase family.</text>
</comment>
<dbReference type="CDD" id="cd01185">
    <property type="entry name" value="INTN1_C_like"/>
    <property type="match status" value="1"/>
</dbReference>
<comment type="caution">
    <text evidence="5">The sequence shown here is derived from an EMBL/GenBank/DDBJ whole genome shotgun (WGS) entry which is preliminary data.</text>
</comment>
<organism evidence="5 6">
    <name type="scientific">Sunxiuqinia dokdonensis</name>
    <dbReference type="NCBI Taxonomy" id="1409788"/>
    <lineage>
        <taxon>Bacteria</taxon>
        <taxon>Pseudomonadati</taxon>
        <taxon>Bacteroidota</taxon>
        <taxon>Bacteroidia</taxon>
        <taxon>Marinilabiliales</taxon>
        <taxon>Prolixibacteraceae</taxon>
        <taxon>Sunxiuqinia</taxon>
    </lineage>
</organism>
<accession>A0A0L8V942</accession>
<dbReference type="PANTHER" id="PTHR30349">
    <property type="entry name" value="PHAGE INTEGRASE-RELATED"/>
    <property type="match status" value="1"/>
</dbReference>
<dbReference type="PATRIC" id="fig|1409788.3.peg.2379"/>
<dbReference type="PROSITE" id="PS51898">
    <property type="entry name" value="TYR_RECOMBINASE"/>
    <property type="match status" value="1"/>
</dbReference>
<sequence>MKTTHTFGIQFIIRTGKKDRDKGLVYARITVETRRIEISLKKTIAVEEWNKARGMAKGFSPESKKFNSYLEHVRSQLTDAYRELQINKEKITPENIKALFLGDSDEHTLIELVDYHNTTQASVLSPGTMKNYRTTKKYLERFLKKKFKASDIYLVQVNYKFITDFEYFLRNYQPLDHQKPIGNNGVMKHQERFRKMINLGFRLGWITQKPFDSYKLSFRKVDRGFLTEKELHAIENKKLKVERLQIVRDVFIFSCYTGLSYIDAINLSPDEINLGIDGQYWIFSKRQKTDTKLRIPLLPKALEIANKCQKHPRSISRDRVFPLISNQKLNSYLKEIADLCAIRKNLTFHLARHTFATTVTLSNGVPIETVSQVLGHKSISTTQIYAKVLEKKISEDMRKLKLTLCKSIDK</sequence>
<dbReference type="GO" id="GO:0006310">
    <property type="term" value="P:DNA recombination"/>
    <property type="evidence" value="ECO:0007669"/>
    <property type="project" value="UniProtKB-KW"/>
</dbReference>
<dbReference type="STRING" id="1409788.NC99_23050"/>
<evidence type="ECO:0000256" key="3">
    <source>
        <dbReference type="ARBA" id="ARBA00023172"/>
    </source>
</evidence>
<dbReference type="InterPro" id="IPR050090">
    <property type="entry name" value="Tyrosine_recombinase_XerCD"/>
</dbReference>
<dbReference type="Proteomes" id="UP000036958">
    <property type="component" value="Unassembled WGS sequence"/>
</dbReference>
<keyword evidence="2" id="KW-0238">DNA-binding</keyword>
<dbReference type="SUPFAM" id="SSF56349">
    <property type="entry name" value="DNA breaking-rejoining enzymes"/>
    <property type="match status" value="1"/>
</dbReference>
<evidence type="ECO:0000313" key="6">
    <source>
        <dbReference type="Proteomes" id="UP000036958"/>
    </source>
</evidence>
<dbReference type="Pfam" id="PF00589">
    <property type="entry name" value="Phage_integrase"/>
    <property type="match status" value="1"/>
</dbReference>
<evidence type="ECO:0000259" key="4">
    <source>
        <dbReference type="PROSITE" id="PS51898"/>
    </source>
</evidence>
<proteinExistence type="inferred from homology"/>
<dbReference type="Gene3D" id="1.10.443.10">
    <property type="entry name" value="Intergrase catalytic core"/>
    <property type="match status" value="1"/>
</dbReference>
<keyword evidence="3" id="KW-0233">DNA recombination</keyword>
<evidence type="ECO:0000313" key="5">
    <source>
        <dbReference type="EMBL" id="KOH44873.1"/>
    </source>
</evidence>
<dbReference type="EMBL" id="LGIA01000151">
    <property type="protein sequence ID" value="KOH44873.1"/>
    <property type="molecule type" value="Genomic_DNA"/>
</dbReference>
<dbReference type="InterPro" id="IPR011010">
    <property type="entry name" value="DNA_brk_join_enz"/>
</dbReference>
<dbReference type="OrthoDB" id="1493636at2"/>
<keyword evidence="6" id="KW-1185">Reference proteome</keyword>
<protein>
    <submittedName>
        <fullName evidence="5">Integrase</fullName>
    </submittedName>
</protein>
<evidence type="ECO:0000256" key="1">
    <source>
        <dbReference type="ARBA" id="ARBA00008857"/>
    </source>
</evidence>
<dbReference type="Gene3D" id="1.10.150.130">
    <property type="match status" value="1"/>
</dbReference>
<dbReference type="InterPro" id="IPR025269">
    <property type="entry name" value="SAM-like_dom"/>
</dbReference>
<feature type="domain" description="Tyr recombinase" evidence="4">
    <location>
        <begin position="221"/>
        <end position="402"/>
    </location>
</feature>
<dbReference type="GO" id="GO:0003677">
    <property type="term" value="F:DNA binding"/>
    <property type="evidence" value="ECO:0007669"/>
    <property type="project" value="UniProtKB-KW"/>
</dbReference>
<dbReference type="GO" id="GO:0015074">
    <property type="term" value="P:DNA integration"/>
    <property type="evidence" value="ECO:0007669"/>
    <property type="project" value="InterPro"/>
</dbReference>
<gene>
    <name evidence="5" type="ORF">NC99_23050</name>
</gene>
<dbReference type="InterPro" id="IPR035386">
    <property type="entry name" value="Arm-DNA-bind_5"/>
</dbReference>
<dbReference type="RefSeq" id="WP_053183436.1">
    <property type="nucleotide sequence ID" value="NZ_LGIA01000151.1"/>
</dbReference>
<dbReference type="PANTHER" id="PTHR30349:SF64">
    <property type="entry name" value="PROPHAGE INTEGRASE INTD-RELATED"/>
    <property type="match status" value="1"/>
</dbReference>
<dbReference type="AlphaFoldDB" id="A0A0L8V942"/>
<dbReference type="InterPro" id="IPR013762">
    <property type="entry name" value="Integrase-like_cat_sf"/>
</dbReference>
<evidence type="ECO:0000256" key="2">
    <source>
        <dbReference type="ARBA" id="ARBA00023125"/>
    </source>
</evidence>
<dbReference type="InterPro" id="IPR010998">
    <property type="entry name" value="Integrase_recombinase_N"/>
</dbReference>
<name>A0A0L8V942_9BACT</name>
<dbReference type="Pfam" id="PF17293">
    <property type="entry name" value="Arm-DNA-bind_5"/>
    <property type="match status" value="1"/>
</dbReference>
<dbReference type="InterPro" id="IPR002104">
    <property type="entry name" value="Integrase_catalytic"/>
</dbReference>
<reference evidence="6" key="1">
    <citation type="submission" date="2015-07" db="EMBL/GenBank/DDBJ databases">
        <title>Genome sequencing of Sunxiuqinia dokdonensis strain SK.</title>
        <authorList>
            <person name="Ahn S."/>
            <person name="Kim B.-C."/>
        </authorList>
    </citation>
    <scope>NUCLEOTIDE SEQUENCE [LARGE SCALE GENOMIC DNA]</scope>
    <source>
        <strain evidence="6">SK</strain>
    </source>
</reference>
<dbReference type="Pfam" id="PF13102">
    <property type="entry name" value="Phage_int_SAM_5"/>
    <property type="match status" value="1"/>
</dbReference>